<evidence type="ECO:0000256" key="1">
    <source>
        <dbReference type="ARBA" id="ARBA00009861"/>
    </source>
</evidence>
<reference evidence="3 4" key="1">
    <citation type="journal article" date="2023" name="G3 (Bethesda)">
        <title>A haplotype-resolved chromosome-scale genome for Quercus rubra L. provides insights into the genetics of adaptive traits for red oak species.</title>
        <authorList>
            <person name="Kapoor B."/>
            <person name="Jenkins J."/>
            <person name="Schmutz J."/>
            <person name="Zhebentyayeva T."/>
            <person name="Kuelheim C."/>
            <person name="Coggeshall M."/>
            <person name="Heim C."/>
            <person name="Lasky J.R."/>
            <person name="Leites L."/>
            <person name="Islam-Faridi N."/>
            <person name="Romero-Severson J."/>
            <person name="DeLeo V.L."/>
            <person name="Lucas S.M."/>
            <person name="Lazic D."/>
            <person name="Gailing O."/>
            <person name="Carlson J."/>
            <person name="Staton M."/>
        </authorList>
    </citation>
    <scope>NUCLEOTIDE SEQUENCE [LARGE SCALE GENOMIC DNA]</scope>
    <source>
        <strain evidence="3">Pseudo-F2</strain>
    </source>
</reference>
<dbReference type="Pfam" id="PF02458">
    <property type="entry name" value="Transferase"/>
    <property type="match status" value="1"/>
</dbReference>
<dbReference type="AlphaFoldDB" id="A0AAN7I1Q5"/>
<keyword evidence="2" id="KW-0808">Transferase</keyword>
<dbReference type="Gene3D" id="3.30.559.10">
    <property type="entry name" value="Chloramphenicol acetyltransferase-like domain"/>
    <property type="match status" value="2"/>
</dbReference>
<proteinExistence type="inferred from homology"/>
<comment type="caution">
    <text evidence="3">The sequence shown here is derived from an EMBL/GenBank/DDBJ whole genome shotgun (WGS) entry which is preliminary data.</text>
</comment>
<dbReference type="InterPro" id="IPR023213">
    <property type="entry name" value="CAT-like_dom_sf"/>
</dbReference>
<protein>
    <submittedName>
        <fullName evidence="3">Uncharacterized protein</fullName>
    </submittedName>
</protein>
<dbReference type="PANTHER" id="PTHR31147">
    <property type="entry name" value="ACYL TRANSFERASE 4"/>
    <property type="match status" value="1"/>
</dbReference>
<comment type="similarity">
    <text evidence="1">Belongs to the plant acyltransferase family.</text>
</comment>
<accession>A0AAN7I1Q5</accession>
<evidence type="ECO:0000313" key="4">
    <source>
        <dbReference type="Proteomes" id="UP001324115"/>
    </source>
</evidence>
<dbReference type="Proteomes" id="UP001324115">
    <property type="component" value="Unassembled WGS sequence"/>
</dbReference>
<organism evidence="3 4">
    <name type="scientific">Quercus rubra</name>
    <name type="common">Northern red oak</name>
    <name type="synonym">Quercus borealis</name>
    <dbReference type="NCBI Taxonomy" id="3512"/>
    <lineage>
        <taxon>Eukaryota</taxon>
        <taxon>Viridiplantae</taxon>
        <taxon>Streptophyta</taxon>
        <taxon>Embryophyta</taxon>
        <taxon>Tracheophyta</taxon>
        <taxon>Spermatophyta</taxon>
        <taxon>Magnoliopsida</taxon>
        <taxon>eudicotyledons</taxon>
        <taxon>Gunneridae</taxon>
        <taxon>Pentapetalae</taxon>
        <taxon>rosids</taxon>
        <taxon>fabids</taxon>
        <taxon>Fagales</taxon>
        <taxon>Fagaceae</taxon>
        <taxon>Quercus</taxon>
    </lineage>
</organism>
<name>A0AAN7I1Q5_QUERU</name>
<sequence>MMKAEDIVKISKAVKDEITKKWNNLDEDSKLEYRREGSENSENYANLTHNIPCKPRKVTRLTCGGFIFAVRLNHTISDSLGLVQFLNTVAEMESGSCVPSKQPVWQRHILNARDPPRITCIHHEYEMVNNNKCTTIIENNDMVHWSFFFGPKEMRSIRKHLPPHLQTCTTFEILTACLWKCLTIALEFDPNDVVRLSCSINLRGKQGMQYLQVPNGYYGNAFAFPTVLSKAELLCKNPLGYALDLVKKTKAEMSEEYIKSVADLMVIKGRPPYITARNFFVADTTQVGFSGIDFGWGKPIYARFKNKKGENGVVVPIRLPLPAMERFQLELLKITQEPVDQSYGIMSTKITSTL</sequence>
<evidence type="ECO:0000256" key="2">
    <source>
        <dbReference type="ARBA" id="ARBA00022679"/>
    </source>
</evidence>
<dbReference type="PANTHER" id="PTHR31147:SF66">
    <property type="entry name" value="OS05G0315700 PROTEIN"/>
    <property type="match status" value="1"/>
</dbReference>
<dbReference type="EMBL" id="JAXUIC010000012">
    <property type="protein sequence ID" value="KAK4557366.1"/>
    <property type="molecule type" value="Genomic_DNA"/>
</dbReference>
<keyword evidence="4" id="KW-1185">Reference proteome</keyword>
<dbReference type="GO" id="GO:0016740">
    <property type="term" value="F:transferase activity"/>
    <property type="evidence" value="ECO:0007669"/>
    <property type="project" value="UniProtKB-KW"/>
</dbReference>
<gene>
    <name evidence="3" type="ORF">RGQ29_007213</name>
</gene>
<evidence type="ECO:0000313" key="3">
    <source>
        <dbReference type="EMBL" id="KAK4557366.1"/>
    </source>
</evidence>
<dbReference type="InterPro" id="IPR050898">
    <property type="entry name" value="Plant_acyltransferase"/>
</dbReference>